<dbReference type="AlphaFoldDB" id="A0AAN8SFG1"/>
<gene>
    <name evidence="1" type="ORF">RUM43_001475</name>
</gene>
<dbReference type="Proteomes" id="UP001372834">
    <property type="component" value="Unassembled WGS sequence"/>
</dbReference>
<name>A0AAN8SFG1_POLSC</name>
<evidence type="ECO:0000313" key="2">
    <source>
        <dbReference type="Proteomes" id="UP001372834"/>
    </source>
</evidence>
<protein>
    <submittedName>
        <fullName evidence="1">Uncharacterized protein</fullName>
    </submittedName>
</protein>
<evidence type="ECO:0000313" key="1">
    <source>
        <dbReference type="EMBL" id="KAK6645199.1"/>
    </source>
</evidence>
<dbReference type="EMBL" id="JAWJWE010000001">
    <property type="protein sequence ID" value="KAK6645199.1"/>
    <property type="molecule type" value="Genomic_DNA"/>
</dbReference>
<reference evidence="1 2" key="1">
    <citation type="submission" date="2023-10" db="EMBL/GenBank/DDBJ databases">
        <title>Genomes of two closely related lineages of the louse Polyplax serrata with different host specificities.</title>
        <authorList>
            <person name="Martinu J."/>
            <person name="Tarabai H."/>
            <person name="Stefka J."/>
            <person name="Hypsa V."/>
        </authorList>
    </citation>
    <scope>NUCLEOTIDE SEQUENCE [LARGE SCALE GENOMIC DNA]</scope>
    <source>
        <strain evidence="1">HR10_N</strain>
    </source>
</reference>
<accession>A0AAN8SFG1</accession>
<comment type="caution">
    <text evidence="1">The sequence shown here is derived from an EMBL/GenBank/DDBJ whole genome shotgun (WGS) entry which is preliminary data.</text>
</comment>
<proteinExistence type="predicted"/>
<sequence>MFLIRLANQTFLNDLYVFKGHYFTLLKNKTHFDVALQDEQGKLSGKKKQLSPFIFTNYRPGLPNKARYEFFELGFFVWKLHRVPDTGPELWAPDK</sequence>
<organism evidence="1 2">
    <name type="scientific">Polyplax serrata</name>
    <name type="common">Common mouse louse</name>
    <dbReference type="NCBI Taxonomy" id="468196"/>
    <lineage>
        <taxon>Eukaryota</taxon>
        <taxon>Metazoa</taxon>
        <taxon>Ecdysozoa</taxon>
        <taxon>Arthropoda</taxon>
        <taxon>Hexapoda</taxon>
        <taxon>Insecta</taxon>
        <taxon>Pterygota</taxon>
        <taxon>Neoptera</taxon>
        <taxon>Paraneoptera</taxon>
        <taxon>Psocodea</taxon>
        <taxon>Troctomorpha</taxon>
        <taxon>Phthiraptera</taxon>
        <taxon>Anoplura</taxon>
        <taxon>Polyplacidae</taxon>
        <taxon>Polyplax</taxon>
    </lineage>
</organism>